<reference evidence="8 9" key="1">
    <citation type="journal article" date="2023" name="Hortic Res">
        <title>Pangenome of water caltrop reveals structural variations and asymmetric subgenome divergence after allopolyploidization.</title>
        <authorList>
            <person name="Zhang X."/>
            <person name="Chen Y."/>
            <person name="Wang L."/>
            <person name="Yuan Y."/>
            <person name="Fang M."/>
            <person name="Shi L."/>
            <person name="Lu R."/>
            <person name="Comes H.P."/>
            <person name="Ma Y."/>
            <person name="Chen Y."/>
            <person name="Huang G."/>
            <person name="Zhou Y."/>
            <person name="Zheng Z."/>
            <person name="Qiu Y."/>
        </authorList>
    </citation>
    <scope>NUCLEOTIDE SEQUENCE [LARGE SCALE GENOMIC DNA]</scope>
    <source>
        <tissue evidence="8">Roots</tissue>
    </source>
</reference>
<keyword evidence="6" id="KW-1133">Transmembrane helix</keyword>
<evidence type="ECO:0000256" key="4">
    <source>
        <dbReference type="ARBA" id="ARBA00022692"/>
    </source>
</evidence>
<keyword evidence="4" id="KW-0812">Transmembrane</keyword>
<dbReference type="Proteomes" id="UP001345219">
    <property type="component" value="Chromosome 2"/>
</dbReference>
<evidence type="ECO:0000256" key="1">
    <source>
        <dbReference type="ARBA" id="ARBA00004141"/>
    </source>
</evidence>
<protein>
    <submittedName>
        <fullName evidence="8">Uncharacterized protein</fullName>
    </submittedName>
</protein>
<keyword evidence="3" id="KW-0762">Sugar transport</keyword>
<keyword evidence="5" id="KW-0769">Symport</keyword>
<comment type="caution">
    <text evidence="8">The sequence shown here is derived from an EMBL/GenBank/DDBJ whole genome shotgun (WGS) entry which is preliminary data.</text>
</comment>
<dbReference type="PANTHER" id="PTHR19432">
    <property type="entry name" value="SUGAR TRANSPORTER"/>
    <property type="match status" value="1"/>
</dbReference>
<evidence type="ECO:0000256" key="6">
    <source>
        <dbReference type="ARBA" id="ARBA00022989"/>
    </source>
</evidence>
<dbReference type="GO" id="GO:0005886">
    <property type="term" value="C:plasma membrane"/>
    <property type="evidence" value="ECO:0007669"/>
    <property type="project" value="TreeGrafter"/>
</dbReference>
<dbReference type="PANTHER" id="PTHR19432:SF70">
    <property type="entry name" value="SUCROSE TRANSPORT PROTEIN SUC1-RELATED"/>
    <property type="match status" value="1"/>
</dbReference>
<proteinExistence type="predicted"/>
<evidence type="ECO:0000256" key="7">
    <source>
        <dbReference type="ARBA" id="ARBA00023136"/>
    </source>
</evidence>
<evidence type="ECO:0000256" key="5">
    <source>
        <dbReference type="ARBA" id="ARBA00022847"/>
    </source>
</evidence>
<evidence type="ECO:0000313" key="8">
    <source>
        <dbReference type="EMBL" id="KAK4753866.1"/>
    </source>
</evidence>
<evidence type="ECO:0000256" key="2">
    <source>
        <dbReference type="ARBA" id="ARBA00022448"/>
    </source>
</evidence>
<keyword evidence="2" id="KW-0813">Transport</keyword>
<dbReference type="GO" id="GO:0005773">
    <property type="term" value="C:vacuole"/>
    <property type="evidence" value="ECO:0007669"/>
    <property type="project" value="TreeGrafter"/>
</dbReference>
<comment type="subcellular location">
    <subcellularLocation>
        <location evidence="1">Membrane</location>
        <topology evidence="1">Multi-pass membrane protein</topology>
    </subcellularLocation>
</comment>
<dbReference type="EMBL" id="JAXIOK010000015">
    <property type="protein sequence ID" value="KAK4753866.1"/>
    <property type="molecule type" value="Genomic_DNA"/>
</dbReference>
<dbReference type="GO" id="GO:0008506">
    <property type="term" value="F:sucrose:proton symporter activity"/>
    <property type="evidence" value="ECO:0007669"/>
    <property type="project" value="TreeGrafter"/>
</dbReference>
<dbReference type="AlphaFoldDB" id="A0AAN7JU67"/>
<keyword evidence="9" id="KW-1185">Reference proteome</keyword>
<gene>
    <name evidence="8" type="ORF">SAY87_001970</name>
</gene>
<accession>A0AAN7JU67</accession>
<sequence>MAGAILVAAAVFLIGFAADIGHFMGDRLDCTMKPRPVGIFVVGFWILDVANNMLQGPCRAFLADL</sequence>
<organism evidence="8 9">
    <name type="scientific">Trapa incisa</name>
    <dbReference type="NCBI Taxonomy" id="236973"/>
    <lineage>
        <taxon>Eukaryota</taxon>
        <taxon>Viridiplantae</taxon>
        <taxon>Streptophyta</taxon>
        <taxon>Embryophyta</taxon>
        <taxon>Tracheophyta</taxon>
        <taxon>Spermatophyta</taxon>
        <taxon>Magnoliopsida</taxon>
        <taxon>eudicotyledons</taxon>
        <taxon>Gunneridae</taxon>
        <taxon>Pentapetalae</taxon>
        <taxon>rosids</taxon>
        <taxon>malvids</taxon>
        <taxon>Myrtales</taxon>
        <taxon>Lythraceae</taxon>
        <taxon>Trapa</taxon>
    </lineage>
</organism>
<keyword evidence="7" id="KW-0472">Membrane</keyword>
<evidence type="ECO:0000313" key="9">
    <source>
        <dbReference type="Proteomes" id="UP001345219"/>
    </source>
</evidence>
<name>A0AAN7JU67_9MYRT</name>
<evidence type="ECO:0000256" key="3">
    <source>
        <dbReference type="ARBA" id="ARBA00022597"/>
    </source>
</evidence>